<comment type="similarity">
    <text evidence="1">Belongs to the type-I restriction system S methylase family.</text>
</comment>
<reference evidence="5 6" key="1">
    <citation type="submission" date="2018-05" db="EMBL/GenBank/DDBJ databases">
        <title>Streptomyces venezuelae.</title>
        <authorList>
            <person name="Kim W."/>
            <person name="Lee N."/>
            <person name="Cho B.-K."/>
        </authorList>
    </citation>
    <scope>NUCLEOTIDE SEQUENCE [LARGE SCALE GENOMIC DNA]</scope>
    <source>
        <strain evidence="5 6">ATCC 15068</strain>
    </source>
</reference>
<feature type="domain" description="Type I restriction modification DNA specificity" evidence="4">
    <location>
        <begin position="24"/>
        <end position="189"/>
    </location>
</feature>
<evidence type="ECO:0000259" key="4">
    <source>
        <dbReference type="Pfam" id="PF01420"/>
    </source>
</evidence>
<accession>A0A5P2ARL8</accession>
<proteinExistence type="inferred from homology"/>
<keyword evidence="5" id="KW-0489">Methyltransferase</keyword>
<sequence length="220" mass="23845">MNQAQDAGAARQEGRSGEGRRVLLGEICDIQSGMPALKPGQYVAEGLPVVHPVDLVGHRLTDSPSRHVPVEDAERLGRYAVADGDLLMTRSGTVGRVARATSDEQGWLNGPSLIRLRVREREYVDPDYLLACLASSAGQEWIRRAAAGSTIQHLSMRLLADLPVHLPGAPEQRRVGRTLKVLEEKIRAHEDVVRATRALRDALTDEMTSGGAHGVGAVDR</sequence>
<dbReference type="RefSeq" id="WP_150267810.1">
    <property type="nucleotide sequence ID" value="NZ_CP029194.1"/>
</dbReference>
<evidence type="ECO:0000313" key="6">
    <source>
        <dbReference type="Proteomes" id="UP000324106"/>
    </source>
</evidence>
<keyword evidence="3" id="KW-0238">DNA-binding</keyword>
<keyword evidence="2" id="KW-0680">Restriction system</keyword>
<evidence type="ECO:0000256" key="3">
    <source>
        <dbReference type="ARBA" id="ARBA00023125"/>
    </source>
</evidence>
<dbReference type="GO" id="GO:0032259">
    <property type="term" value="P:methylation"/>
    <property type="evidence" value="ECO:0007669"/>
    <property type="project" value="UniProtKB-KW"/>
</dbReference>
<evidence type="ECO:0000313" key="5">
    <source>
        <dbReference type="EMBL" id="QES20823.1"/>
    </source>
</evidence>
<dbReference type="InterPro" id="IPR000055">
    <property type="entry name" value="Restrct_endonuc_typeI_TRD"/>
</dbReference>
<dbReference type="PANTHER" id="PTHR30408">
    <property type="entry name" value="TYPE-1 RESTRICTION ENZYME ECOKI SPECIFICITY PROTEIN"/>
    <property type="match status" value="1"/>
</dbReference>
<dbReference type="SUPFAM" id="SSF116734">
    <property type="entry name" value="DNA methylase specificity domain"/>
    <property type="match status" value="1"/>
</dbReference>
<dbReference type="InterPro" id="IPR052021">
    <property type="entry name" value="Type-I_RS_S_subunit"/>
</dbReference>
<dbReference type="GO" id="GO:0003677">
    <property type="term" value="F:DNA binding"/>
    <property type="evidence" value="ECO:0007669"/>
    <property type="project" value="UniProtKB-KW"/>
</dbReference>
<keyword evidence="5" id="KW-0808">Transferase</keyword>
<dbReference type="InterPro" id="IPR044946">
    <property type="entry name" value="Restrct_endonuc_typeI_TRD_sf"/>
</dbReference>
<dbReference type="OrthoDB" id="3197085at2"/>
<protein>
    <submittedName>
        <fullName evidence="5">N-6 DNA methylase</fullName>
    </submittedName>
</protein>
<evidence type="ECO:0000256" key="2">
    <source>
        <dbReference type="ARBA" id="ARBA00022747"/>
    </source>
</evidence>
<evidence type="ECO:0000256" key="1">
    <source>
        <dbReference type="ARBA" id="ARBA00010923"/>
    </source>
</evidence>
<dbReference type="Gene3D" id="3.90.220.20">
    <property type="entry name" value="DNA methylase specificity domains"/>
    <property type="match status" value="1"/>
</dbReference>
<dbReference type="EMBL" id="CP029194">
    <property type="protein sequence ID" value="QES20823.1"/>
    <property type="molecule type" value="Genomic_DNA"/>
</dbReference>
<dbReference type="GO" id="GO:0009307">
    <property type="term" value="P:DNA restriction-modification system"/>
    <property type="evidence" value="ECO:0007669"/>
    <property type="project" value="UniProtKB-KW"/>
</dbReference>
<dbReference type="AlphaFoldDB" id="A0A5P2ARL8"/>
<dbReference type="Pfam" id="PF01420">
    <property type="entry name" value="Methylase_S"/>
    <property type="match status" value="1"/>
</dbReference>
<dbReference type="Proteomes" id="UP000324106">
    <property type="component" value="Chromosome"/>
</dbReference>
<organism evidence="5 6">
    <name type="scientific">Streptomyces venezuelae</name>
    <dbReference type="NCBI Taxonomy" id="54571"/>
    <lineage>
        <taxon>Bacteria</taxon>
        <taxon>Bacillati</taxon>
        <taxon>Actinomycetota</taxon>
        <taxon>Actinomycetes</taxon>
        <taxon>Kitasatosporales</taxon>
        <taxon>Streptomycetaceae</taxon>
        <taxon>Streptomyces</taxon>
    </lineage>
</organism>
<dbReference type="PANTHER" id="PTHR30408:SF12">
    <property type="entry name" value="TYPE I RESTRICTION ENZYME MJAVIII SPECIFICITY SUBUNIT"/>
    <property type="match status" value="1"/>
</dbReference>
<gene>
    <name evidence="5" type="ORF">DEJ46_18240</name>
</gene>
<dbReference type="GO" id="GO:0008168">
    <property type="term" value="F:methyltransferase activity"/>
    <property type="evidence" value="ECO:0007669"/>
    <property type="project" value="UniProtKB-KW"/>
</dbReference>
<name>A0A5P2ARL8_STRVZ</name>